<comment type="caution">
    <text evidence="2">The sequence shown here is derived from an EMBL/GenBank/DDBJ whole genome shotgun (WGS) entry which is preliminary data.</text>
</comment>
<keyword evidence="3" id="KW-1185">Reference proteome</keyword>
<evidence type="ECO:0000259" key="1">
    <source>
        <dbReference type="SMART" id="SM00245"/>
    </source>
</evidence>
<reference evidence="3" key="1">
    <citation type="journal article" date="2019" name="Int. J. Syst. Evol. Microbiol.">
        <title>The Global Catalogue of Microorganisms (GCM) 10K type strain sequencing project: providing services to taxonomists for standard genome sequencing and annotation.</title>
        <authorList>
            <consortium name="The Broad Institute Genomics Platform"/>
            <consortium name="The Broad Institute Genome Sequencing Center for Infectious Disease"/>
            <person name="Wu L."/>
            <person name="Ma J."/>
        </authorList>
    </citation>
    <scope>NUCLEOTIDE SEQUENCE [LARGE SCALE GENOMIC DNA]</scope>
    <source>
        <strain evidence="3">WYCCWR 13023</strain>
    </source>
</reference>
<dbReference type="SUPFAM" id="SSF50156">
    <property type="entry name" value="PDZ domain-like"/>
    <property type="match status" value="1"/>
</dbReference>
<dbReference type="Proteomes" id="UP001595935">
    <property type="component" value="Unassembled WGS sequence"/>
</dbReference>
<dbReference type="Gene3D" id="3.30.750.44">
    <property type="match status" value="1"/>
</dbReference>
<organism evidence="2 3">
    <name type="scientific">Flavobacterium branchiicola</name>
    <dbReference type="NCBI Taxonomy" id="1114875"/>
    <lineage>
        <taxon>Bacteria</taxon>
        <taxon>Pseudomonadati</taxon>
        <taxon>Bacteroidota</taxon>
        <taxon>Flavobacteriia</taxon>
        <taxon>Flavobacteriales</taxon>
        <taxon>Flavobacteriaceae</taxon>
        <taxon>Flavobacterium</taxon>
    </lineage>
</organism>
<dbReference type="Pfam" id="PF03572">
    <property type="entry name" value="Peptidase_S41"/>
    <property type="match status" value="1"/>
</dbReference>
<proteinExistence type="predicted"/>
<gene>
    <name evidence="2" type="ORF">ACFO5S_13420</name>
</gene>
<dbReference type="InterPro" id="IPR005151">
    <property type="entry name" value="Tail-specific_protease"/>
</dbReference>
<dbReference type="SMART" id="SM00245">
    <property type="entry name" value="TSPc"/>
    <property type="match status" value="1"/>
</dbReference>
<dbReference type="InterPro" id="IPR036034">
    <property type="entry name" value="PDZ_sf"/>
</dbReference>
<dbReference type="PANTHER" id="PTHR32060:SF22">
    <property type="entry name" value="CARBOXYL-TERMINAL-PROCESSING PEPTIDASE 3, CHLOROPLASTIC"/>
    <property type="match status" value="1"/>
</dbReference>
<accession>A0ABV9PEK9</accession>
<evidence type="ECO:0000313" key="2">
    <source>
        <dbReference type="EMBL" id="MFC4748452.1"/>
    </source>
</evidence>
<sequence length="549" mass="63790">MQKAILLFLILFYQALFGTTKITETEKLTATCKVWGFLKYYHPKVAGGEVNWDEQLLEKLPKIEKAQTKEEFSLILENWIDDLGAIKEIAPIIIPKEVEIFDKNFDLSWFNNKVFSKKLSKKLKFIEENRFQGSQYYVEKHDADNIFVKNEDFQNLKYDELNSRLLGMFMYWNLIEYYFPYKYHMDKKWDVSLTEMLPAFIASKNDEEFYNAMEKLSARLNDSHVVFNRYSDEKKERKFFPFKSKIIDEKLVVTEILADSLAQAENINVGDVITKVNDKTIAEIIAEHRLNVSASNESRYLKDVAELIESGYTVSAKLEFLKDSKYSSRVLQYYEYRDSHRNEFMKSAPKKVKFKMLDKNIGYVNMGNLKTIHVPLMIEKLMSAKAIVFDMRNYPNGTFEEVSSFLNNEEKLFAIYTAPYLNYPGKYRWVEGTKSGANNKNNYKGKVIVLLNECSISQSEWTAMCFQTAENTTIIGSQTAGADGNVSDFDLMKAFYSRFTGLGVYYPDRRETQRIGIVPDIEIKPTIKGIQEGKDEVLDRALLFIESGK</sequence>
<protein>
    <submittedName>
        <fullName evidence="2">S41 family peptidase</fullName>
    </submittedName>
</protein>
<dbReference type="InterPro" id="IPR001478">
    <property type="entry name" value="PDZ"/>
</dbReference>
<evidence type="ECO:0000313" key="3">
    <source>
        <dbReference type="Proteomes" id="UP001595935"/>
    </source>
</evidence>
<dbReference type="RefSeq" id="WP_213258440.1">
    <property type="nucleotide sequence ID" value="NZ_JAGYWA010000005.1"/>
</dbReference>
<dbReference type="SUPFAM" id="SSF52096">
    <property type="entry name" value="ClpP/crotonase"/>
    <property type="match status" value="1"/>
</dbReference>
<dbReference type="EMBL" id="JBHSGV010000005">
    <property type="protein sequence ID" value="MFC4748452.1"/>
    <property type="molecule type" value="Genomic_DNA"/>
</dbReference>
<name>A0ABV9PEK9_9FLAO</name>
<dbReference type="InterPro" id="IPR029045">
    <property type="entry name" value="ClpP/crotonase-like_dom_sf"/>
</dbReference>
<feature type="domain" description="Tail specific protease" evidence="1">
    <location>
        <begin position="328"/>
        <end position="524"/>
    </location>
</feature>
<dbReference type="PANTHER" id="PTHR32060">
    <property type="entry name" value="TAIL-SPECIFIC PROTEASE"/>
    <property type="match status" value="1"/>
</dbReference>
<dbReference type="Pfam" id="PF00595">
    <property type="entry name" value="PDZ"/>
    <property type="match status" value="1"/>
</dbReference>
<dbReference type="Gene3D" id="3.90.226.10">
    <property type="entry name" value="2-enoyl-CoA Hydratase, Chain A, domain 1"/>
    <property type="match status" value="1"/>
</dbReference>